<feature type="compositionally biased region" description="Basic and acidic residues" evidence="3">
    <location>
        <begin position="745"/>
        <end position="764"/>
    </location>
</feature>
<gene>
    <name evidence="7" type="ORF">A9HBioS_2720</name>
</gene>
<evidence type="ECO:0000256" key="4">
    <source>
        <dbReference type="SAM" id="SignalP"/>
    </source>
</evidence>
<feature type="domain" description="Glycoside hydrolase family 42 N-terminal" evidence="5">
    <location>
        <begin position="517"/>
        <end position="631"/>
    </location>
</feature>
<dbReference type="InterPro" id="IPR013529">
    <property type="entry name" value="Glyco_hydro_42_N"/>
</dbReference>
<dbReference type="Gene3D" id="2.60.120.430">
    <property type="entry name" value="Galactose-binding lectin"/>
    <property type="match status" value="1"/>
</dbReference>
<keyword evidence="1" id="KW-0378">Hydrolase</keyword>
<evidence type="ECO:0000256" key="2">
    <source>
        <dbReference type="ARBA" id="ARBA00023295"/>
    </source>
</evidence>
<evidence type="ECO:0000313" key="7">
    <source>
        <dbReference type="EMBL" id="RVD77206.1"/>
    </source>
</evidence>
<reference evidence="7 8" key="1">
    <citation type="submission" date="2016-10" db="EMBL/GenBank/DDBJ databases">
        <title>Search of new enzymes for the oxidation of sulfur compounds.</title>
        <authorList>
            <person name="Novo A."/>
            <person name="Moreira I.S."/>
            <person name="Castro P.M."/>
        </authorList>
    </citation>
    <scope>NUCLEOTIDE SEQUENCE [LARGE SCALE GENOMIC DNA]</scope>
    <source>
        <strain evidence="7 8">A9</strain>
    </source>
</reference>
<organism evidence="7 8">
    <name type="scientific">Pseudomonas koreensis</name>
    <dbReference type="NCBI Taxonomy" id="198620"/>
    <lineage>
        <taxon>Bacteria</taxon>
        <taxon>Pseudomonadati</taxon>
        <taxon>Pseudomonadota</taxon>
        <taxon>Gammaproteobacteria</taxon>
        <taxon>Pseudomonadales</taxon>
        <taxon>Pseudomonadaceae</taxon>
        <taxon>Pseudomonas</taxon>
    </lineage>
</organism>
<evidence type="ECO:0000256" key="1">
    <source>
        <dbReference type="ARBA" id="ARBA00022801"/>
    </source>
</evidence>
<feature type="chain" id="PRO_5041680780" evidence="4">
    <location>
        <begin position="21"/>
        <end position="781"/>
    </location>
</feature>
<keyword evidence="2" id="KW-0326">Glycosidase</keyword>
<dbReference type="GO" id="GO:0005975">
    <property type="term" value="P:carbohydrate metabolic process"/>
    <property type="evidence" value="ECO:0007669"/>
    <property type="project" value="InterPro"/>
</dbReference>
<evidence type="ECO:0000259" key="5">
    <source>
        <dbReference type="Pfam" id="PF02449"/>
    </source>
</evidence>
<name>A0AA94JH96_9PSED</name>
<dbReference type="RefSeq" id="WP_127649639.1">
    <property type="nucleotide sequence ID" value="NZ_MKWS01000008.1"/>
</dbReference>
<feature type="domain" description="Agarase CBM-like" evidence="6">
    <location>
        <begin position="73"/>
        <end position="181"/>
    </location>
</feature>
<comment type="caution">
    <text evidence="7">The sequence shown here is derived from an EMBL/GenBank/DDBJ whole genome shotgun (WGS) entry which is preliminary data.</text>
</comment>
<dbReference type="SUPFAM" id="SSF51445">
    <property type="entry name" value="(Trans)glycosidases"/>
    <property type="match status" value="1"/>
</dbReference>
<protein>
    <submittedName>
        <fullName evidence="7">Beta-galactosidase</fullName>
    </submittedName>
</protein>
<evidence type="ECO:0000256" key="3">
    <source>
        <dbReference type="SAM" id="MobiDB-lite"/>
    </source>
</evidence>
<sequence>MIRRSLPAVFALIFATPLLAAPAGQQTLFNFVRPADVVKVVTENTDLPQANAEQTPEGEVLRRVTFNPVARPTLRLTPQTGAWDWSQSDMMSLRLQSAMNWAVTVYVQIQSNNGQTLTSRVDLPAGPAQTLLVPLVATSPLSQGMKAGPPMPMTVDGQRILLTSSSGEIDRSQVVSVSLWMDQPKAAQSLLLERFGVQDGDAVTRAVYGNLVDAYGQSTRSKWPEKVSSDEQLKSAAAKEEQQLKTWLAEREKSSLDKFGGWSKGPAFKASGFFRTEKRVGRWYLVTPEGHPFYSLGVNTVSPQVNQTYVAGREWMFESLPKPDEPLASHFGEGDNRGGNGADQGRGYNAGRWYDFYAANLQRLYGEPCAAQTKAEPTAEPTAATPCKATVDEQKWTTHTLDRLQAWGFNTVGNWSADSLGDAERVPYTLPLSIVGDYTSISTGTDWWGGMPDPFDPRFAMATERAVAIAARDHRDDPWLIGYYADNELAWAGPGTDPQSRYALAYGTLKMTTDVPAKRAFLKQLRDKYRNQAGLSKAWGIDLPAWELMEDPGFVPPLPNPEHPEIENDFKYFQKVFADTYFKTISDSLKWHAPNQLLLGGRFATSTPEAVASCAQYCDVLSFNMYTLKPQDGYDFAALRALDKPVLITEFNVGSADRGPFWGGVTPLAKEEDRGPAYTNFLKQALSEPSIVGVHWFQYLDQPVTGRLLDGENGHFGLVGITDLPYQGFVDAVRKSNLQALDQLGKEAEKASKHEAEGGRKGEAGKGAGAGHAGGHSGNGH</sequence>
<dbReference type="EMBL" id="MKWS01000008">
    <property type="protein sequence ID" value="RVD77206.1"/>
    <property type="molecule type" value="Genomic_DNA"/>
</dbReference>
<evidence type="ECO:0000313" key="8">
    <source>
        <dbReference type="Proteomes" id="UP000288002"/>
    </source>
</evidence>
<accession>A0AA94JH96</accession>
<evidence type="ECO:0000259" key="6">
    <source>
        <dbReference type="Pfam" id="PF17992"/>
    </source>
</evidence>
<feature type="signal peptide" evidence="4">
    <location>
        <begin position="1"/>
        <end position="20"/>
    </location>
</feature>
<proteinExistence type="predicted"/>
<dbReference type="AlphaFoldDB" id="A0AA94JH96"/>
<dbReference type="Pfam" id="PF02449">
    <property type="entry name" value="Glyco_hydro_42"/>
    <property type="match status" value="1"/>
</dbReference>
<dbReference type="Gene3D" id="3.20.20.80">
    <property type="entry name" value="Glycosidases"/>
    <property type="match status" value="1"/>
</dbReference>
<dbReference type="GO" id="GO:0004565">
    <property type="term" value="F:beta-galactosidase activity"/>
    <property type="evidence" value="ECO:0007669"/>
    <property type="project" value="InterPro"/>
</dbReference>
<dbReference type="GO" id="GO:0009341">
    <property type="term" value="C:beta-galactosidase complex"/>
    <property type="evidence" value="ECO:0007669"/>
    <property type="project" value="InterPro"/>
</dbReference>
<dbReference type="Proteomes" id="UP000288002">
    <property type="component" value="Unassembled WGS sequence"/>
</dbReference>
<dbReference type="Pfam" id="PF17992">
    <property type="entry name" value="Agarase_CBM"/>
    <property type="match status" value="1"/>
</dbReference>
<feature type="region of interest" description="Disordered" evidence="3">
    <location>
        <begin position="745"/>
        <end position="781"/>
    </location>
</feature>
<keyword evidence="4" id="KW-0732">Signal</keyword>
<dbReference type="InterPro" id="IPR040669">
    <property type="entry name" value="Agarase_CBM"/>
</dbReference>
<dbReference type="InterPro" id="IPR017853">
    <property type="entry name" value="GH"/>
</dbReference>
<feature type="compositionally biased region" description="Gly residues" evidence="3">
    <location>
        <begin position="765"/>
        <end position="781"/>
    </location>
</feature>